<dbReference type="InterPro" id="IPR017871">
    <property type="entry name" value="ABC_transporter-like_CS"/>
</dbReference>
<dbReference type="InterPro" id="IPR003439">
    <property type="entry name" value="ABC_transporter-like_ATP-bd"/>
</dbReference>
<dbReference type="GO" id="GO:0016887">
    <property type="term" value="F:ATP hydrolysis activity"/>
    <property type="evidence" value="ECO:0007669"/>
    <property type="project" value="InterPro"/>
</dbReference>
<feature type="domain" description="ABC transporter" evidence="8">
    <location>
        <begin position="338"/>
        <end position="570"/>
    </location>
</feature>
<sequence length="570" mass="59274">MIRRLAAFARPFAGVLAASTALRVVQLGLGIGVLAAAVHAVGQAGRGPDAPGVAGTVGLILLLAAAKGAAHYGEQYLGHWVAFTVLARLRTVFFDALARQAPGVLHRHRSGDLTARATEDINRIEVFYAHTIAPAIAAAVVSLGAAGYLAVAAHPLLGAIVLAGAAASGLAVPGLWRGRLREAARRRQQVRGRIAAHLTDTIGGLRELVQLRALGRRRARLAGLDAEAGAYTRTLAGRSAARRGANVAVLALTVCAVAVAGAYLWRDGRLDQQAWWVAIAVAVALGPALSAVEAFASAFGTTLAAAQRLFAIVDAAPAAQAPAGPGPAVARHPAGAVVRLRGVSFGYPGPGGRAVPVLDHVTLDLAAGSTTAILGVTGSGKSTLGYLLARCVSPTAGRITLDGVDLRELPEDELRRRVALVDQRPFVFSGTIAENLRLARPDAGEADLWHVIEAVELGDTVRALPDGLHARLTERGGNLSGGQLQRLALAQALLRRPALLICDEVTGQLDAATEARLLERLRPELAGCTVVWITHRPATLHLADQVVVLEDGRIAEVRRGDAVTSPRAEV</sequence>
<keyword evidence="4" id="KW-0067">ATP-binding</keyword>
<dbReference type="PROSITE" id="PS50929">
    <property type="entry name" value="ABC_TM1F"/>
    <property type="match status" value="1"/>
</dbReference>
<evidence type="ECO:0000256" key="5">
    <source>
        <dbReference type="ARBA" id="ARBA00022989"/>
    </source>
</evidence>
<feature type="transmembrane region" description="Helical" evidence="7">
    <location>
        <begin position="50"/>
        <end position="70"/>
    </location>
</feature>
<dbReference type="InterPro" id="IPR003593">
    <property type="entry name" value="AAA+_ATPase"/>
</dbReference>
<organism evidence="10 11">
    <name type="scientific">Thermopolyspora flexuosa</name>
    <dbReference type="NCBI Taxonomy" id="103836"/>
    <lineage>
        <taxon>Bacteria</taxon>
        <taxon>Bacillati</taxon>
        <taxon>Actinomycetota</taxon>
        <taxon>Actinomycetes</taxon>
        <taxon>Streptosporangiales</taxon>
        <taxon>Streptosporangiaceae</taxon>
        <taxon>Thermopolyspora</taxon>
    </lineage>
</organism>
<dbReference type="RefSeq" id="WP_142259115.1">
    <property type="nucleotide sequence ID" value="NZ_BMPV01000007.1"/>
</dbReference>
<evidence type="ECO:0000256" key="7">
    <source>
        <dbReference type="SAM" id="Phobius"/>
    </source>
</evidence>
<dbReference type="SMART" id="SM00382">
    <property type="entry name" value="AAA"/>
    <property type="match status" value="1"/>
</dbReference>
<dbReference type="InterPro" id="IPR011527">
    <property type="entry name" value="ABC1_TM_dom"/>
</dbReference>
<dbReference type="GO" id="GO:0005524">
    <property type="term" value="F:ATP binding"/>
    <property type="evidence" value="ECO:0007669"/>
    <property type="project" value="UniProtKB-KW"/>
</dbReference>
<dbReference type="Gene3D" id="3.40.50.300">
    <property type="entry name" value="P-loop containing nucleotide triphosphate hydrolases"/>
    <property type="match status" value="1"/>
</dbReference>
<feature type="transmembrane region" description="Helical" evidence="7">
    <location>
        <begin position="277"/>
        <end position="299"/>
    </location>
</feature>
<dbReference type="Pfam" id="PF00664">
    <property type="entry name" value="ABC_membrane"/>
    <property type="match status" value="1"/>
</dbReference>
<keyword evidence="6 7" id="KW-0472">Membrane</keyword>
<dbReference type="SUPFAM" id="SSF52540">
    <property type="entry name" value="P-loop containing nucleoside triphosphate hydrolases"/>
    <property type="match status" value="1"/>
</dbReference>
<feature type="transmembrane region" description="Helical" evidence="7">
    <location>
        <begin position="126"/>
        <end position="150"/>
    </location>
</feature>
<dbReference type="EMBL" id="VFPQ01000001">
    <property type="protein sequence ID" value="TQM75038.1"/>
    <property type="molecule type" value="Genomic_DNA"/>
</dbReference>
<dbReference type="AlphaFoldDB" id="A0A543IWT4"/>
<keyword evidence="5 7" id="KW-1133">Transmembrane helix</keyword>
<reference evidence="10 11" key="1">
    <citation type="submission" date="2019-06" db="EMBL/GenBank/DDBJ databases">
        <title>Sequencing the genomes of 1000 actinobacteria strains.</title>
        <authorList>
            <person name="Klenk H.-P."/>
        </authorList>
    </citation>
    <scope>NUCLEOTIDE SEQUENCE [LARGE SCALE GENOMIC DNA]</scope>
    <source>
        <strain evidence="10 11">DSM 43186</strain>
    </source>
</reference>
<evidence type="ECO:0000256" key="3">
    <source>
        <dbReference type="ARBA" id="ARBA00022741"/>
    </source>
</evidence>
<dbReference type="Proteomes" id="UP000319213">
    <property type="component" value="Unassembled WGS sequence"/>
</dbReference>
<keyword evidence="2 7" id="KW-0812">Transmembrane</keyword>
<evidence type="ECO:0000259" key="9">
    <source>
        <dbReference type="PROSITE" id="PS50929"/>
    </source>
</evidence>
<evidence type="ECO:0000313" key="10">
    <source>
        <dbReference type="EMBL" id="TQM75038.1"/>
    </source>
</evidence>
<feature type="domain" description="ABC transmembrane type-1" evidence="9">
    <location>
        <begin position="17"/>
        <end position="304"/>
    </location>
</feature>
<keyword evidence="3" id="KW-0547">Nucleotide-binding</keyword>
<accession>A0A543IWT4</accession>
<evidence type="ECO:0000256" key="2">
    <source>
        <dbReference type="ARBA" id="ARBA00022692"/>
    </source>
</evidence>
<dbReference type="PANTHER" id="PTHR43394:SF1">
    <property type="entry name" value="ATP-BINDING CASSETTE SUB-FAMILY B MEMBER 10, MITOCHONDRIAL"/>
    <property type="match status" value="1"/>
</dbReference>
<dbReference type="PROSITE" id="PS00211">
    <property type="entry name" value="ABC_TRANSPORTER_1"/>
    <property type="match status" value="1"/>
</dbReference>
<dbReference type="PROSITE" id="PS50893">
    <property type="entry name" value="ABC_TRANSPORTER_2"/>
    <property type="match status" value="1"/>
</dbReference>
<dbReference type="InterPro" id="IPR027417">
    <property type="entry name" value="P-loop_NTPase"/>
</dbReference>
<dbReference type="GO" id="GO:0015421">
    <property type="term" value="F:ABC-type oligopeptide transporter activity"/>
    <property type="evidence" value="ECO:0007669"/>
    <property type="project" value="TreeGrafter"/>
</dbReference>
<protein>
    <submittedName>
        <fullName evidence="10">ABC-type multidrug transport system fused ATPase/permease subunit</fullName>
    </submittedName>
</protein>
<evidence type="ECO:0000313" key="11">
    <source>
        <dbReference type="Proteomes" id="UP000319213"/>
    </source>
</evidence>
<comment type="caution">
    <text evidence="10">The sequence shown here is derived from an EMBL/GenBank/DDBJ whole genome shotgun (WGS) entry which is preliminary data.</text>
</comment>
<evidence type="ECO:0000256" key="1">
    <source>
        <dbReference type="ARBA" id="ARBA00004651"/>
    </source>
</evidence>
<dbReference type="Pfam" id="PF00005">
    <property type="entry name" value="ABC_tran"/>
    <property type="match status" value="1"/>
</dbReference>
<name>A0A543IWT4_9ACTN</name>
<proteinExistence type="predicted"/>
<dbReference type="InterPro" id="IPR039421">
    <property type="entry name" value="Type_1_exporter"/>
</dbReference>
<dbReference type="GO" id="GO:0005886">
    <property type="term" value="C:plasma membrane"/>
    <property type="evidence" value="ECO:0007669"/>
    <property type="project" value="UniProtKB-SubCell"/>
</dbReference>
<evidence type="ECO:0000259" key="8">
    <source>
        <dbReference type="PROSITE" id="PS50893"/>
    </source>
</evidence>
<evidence type="ECO:0000256" key="6">
    <source>
        <dbReference type="ARBA" id="ARBA00023136"/>
    </source>
</evidence>
<gene>
    <name evidence="10" type="ORF">FHX40_1732</name>
</gene>
<keyword evidence="11" id="KW-1185">Reference proteome</keyword>
<dbReference type="PANTHER" id="PTHR43394">
    <property type="entry name" value="ATP-DEPENDENT PERMEASE MDL1, MITOCHONDRIAL"/>
    <property type="match status" value="1"/>
</dbReference>
<dbReference type="SUPFAM" id="SSF90123">
    <property type="entry name" value="ABC transporter transmembrane region"/>
    <property type="match status" value="1"/>
</dbReference>
<dbReference type="Gene3D" id="1.20.1560.10">
    <property type="entry name" value="ABC transporter type 1, transmembrane domain"/>
    <property type="match status" value="1"/>
</dbReference>
<evidence type="ECO:0000256" key="4">
    <source>
        <dbReference type="ARBA" id="ARBA00022840"/>
    </source>
</evidence>
<dbReference type="OrthoDB" id="9762778at2"/>
<comment type="subcellular location">
    <subcellularLocation>
        <location evidence="1">Cell membrane</location>
        <topology evidence="1">Multi-pass membrane protein</topology>
    </subcellularLocation>
</comment>
<dbReference type="CDD" id="cd03228">
    <property type="entry name" value="ABCC_MRP_Like"/>
    <property type="match status" value="1"/>
</dbReference>
<feature type="transmembrane region" description="Helical" evidence="7">
    <location>
        <begin position="247"/>
        <end position="265"/>
    </location>
</feature>
<feature type="transmembrane region" description="Helical" evidence="7">
    <location>
        <begin position="156"/>
        <end position="176"/>
    </location>
</feature>
<dbReference type="InterPro" id="IPR036640">
    <property type="entry name" value="ABC1_TM_sf"/>
</dbReference>